<sequence>MDPPDAESPNDPKWRDVQRAELVKTHAQIFETRAHLERLEHRRRLLEDVVGAFVFPVLTVPPELVSKIFLECLPANGRVQPRKFTAPLVLAQICQQWRQIALETQQLWCSIDLTFRRRRHTPGFYDIWSFSFTSDGKDDPMDAPYDGACKLLQTWFRRVSSCPLSITLRCHKERNSLPASIWPAITEFAGQWGRLEIQLPMRDIPLLERIRGPFPLLYSLSINDIHRARDTDALTHLTAFCDAPRLREVRLWDLDLDEDVQIGNASLTMLELHERLTFPDVKALLERFPNLTSLHITFWPWDEKPKPALLEGLPPLESLTVRMGELLPFLTLPHLRHLEHRIIPPRIDPFLSFISRSGCVLQSLRLDVGTLDCALLLECLAAVPSLVTFHLEQIYSSSTFYDRLWSPSIFPNLLDLSVEENGSQEDYYTSVIAMLSSRREPQRVGAQLRSFDLKLVADSTYGSDDESEGTPSGAEAAQLQRLVDDGLKLCIISQGETWPAGSRDVENEFI</sequence>
<organism evidence="1 2">
    <name type="scientific">Roridomyces roridus</name>
    <dbReference type="NCBI Taxonomy" id="1738132"/>
    <lineage>
        <taxon>Eukaryota</taxon>
        <taxon>Fungi</taxon>
        <taxon>Dikarya</taxon>
        <taxon>Basidiomycota</taxon>
        <taxon>Agaricomycotina</taxon>
        <taxon>Agaricomycetes</taxon>
        <taxon>Agaricomycetidae</taxon>
        <taxon>Agaricales</taxon>
        <taxon>Marasmiineae</taxon>
        <taxon>Mycenaceae</taxon>
        <taxon>Roridomyces</taxon>
    </lineage>
</organism>
<dbReference type="Gene3D" id="3.80.10.10">
    <property type="entry name" value="Ribonuclease Inhibitor"/>
    <property type="match status" value="1"/>
</dbReference>
<dbReference type="AlphaFoldDB" id="A0AAD7BD18"/>
<comment type="caution">
    <text evidence="1">The sequence shown here is derived from an EMBL/GenBank/DDBJ whole genome shotgun (WGS) entry which is preliminary data.</text>
</comment>
<evidence type="ECO:0008006" key="3">
    <source>
        <dbReference type="Google" id="ProtNLM"/>
    </source>
</evidence>
<reference evidence="1" key="1">
    <citation type="submission" date="2023-03" db="EMBL/GenBank/DDBJ databases">
        <title>Massive genome expansion in bonnet fungi (Mycena s.s.) driven by repeated elements and novel gene families across ecological guilds.</title>
        <authorList>
            <consortium name="Lawrence Berkeley National Laboratory"/>
            <person name="Harder C.B."/>
            <person name="Miyauchi S."/>
            <person name="Viragh M."/>
            <person name="Kuo A."/>
            <person name="Thoen E."/>
            <person name="Andreopoulos B."/>
            <person name="Lu D."/>
            <person name="Skrede I."/>
            <person name="Drula E."/>
            <person name="Henrissat B."/>
            <person name="Morin E."/>
            <person name="Kohler A."/>
            <person name="Barry K."/>
            <person name="LaButti K."/>
            <person name="Morin E."/>
            <person name="Salamov A."/>
            <person name="Lipzen A."/>
            <person name="Mereny Z."/>
            <person name="Hegedus B."/>
            <person name="Baldrian P."/>
            <person name="Stursova M."/>
            <person name="Weitz H."/>
            <person name="Taylor A."/>
            <person name="Grigoriev I.V."/>
            <person name="Nagy L.G."/>
            <person name="Martin F."/>
            <person name="Kauserud H."/>
        </authorList>
    </citation>
    <scope>NUCLEOTIDE SEQUENCE</scope>
    <source>
        <strain evidence="1">9284</strain>
    </source>
</reference>
<dbReference type="InterPro" id="IPR032675">
    <property type="entry name" value="LRR_dom_sf"/>
</dbReference>
<gene>
    <name evidence="1" type="ORF">FB45DRAFT_1063786</name>
</gene>
<dbReference type="Proteomes" id="UP001221142">
    <property type="component" value="Unassembled WGS sequence"/>
</dbReference>
<keyword evidence="2" id="KW-1185">Reference proteome</keyword>
<dbReference type="SUPFAM" id="SSF52047">
    <property type="entry name" value="RNI-like"/>
    <property type="match status" value="1"/>
</dbReference>
<proteinExistence type="predicted"/>
<dbReference type="EMBL" id="JARKIF010000021">
    <property type="protein sequence ID" value="KAJ7617296.1"/>
    <property type="molecule type" value="Genomic_DNA"/>
</dbReference>
<protein>
    <recommendedName>
        <fullName evidence="3">F-box domain-containing protein</fullName>
    </recommendedName>
</protein>
<evidence type="ECO:0000313" key="1">
    <source>
        <dbReference type="EMBL" id="KAJ7617296.1"/>
    </source>
</evidence>
<accession>A0AAD7BD18</accession>
<evidence type="ECO:0000313" key="2">
    <source>
        <dbReference type="Proteomes" id="UP001221142"/>
    </source>
</evidence>
<name>A0AAD7BD18_9AGAR</name>